<dbReference type="InterPro" id="IPR049883">
    <property type="entry name" value="NOTCH1_EGF-like"/>
</dbReference>
<evidence type="ECO:0000256" key="3">
    <source>
        <dbReference type="ARBA" id="ARBA00022737"/>
    </source>
</evidence>
<dbReference type="PROSITE" id="PS01187">
    <property type="entry name" value="EGF_CA"/>
    <property type="match status" value="1"/>
</dbReference>
<keyword evidence="3" id="KW-0677">Repeat</keyword>
<dbReference type="OrthoDB" id="6154841at2759"/>
<dbReference type="InterPro" id="IPR052129">
    <property type="entry name" value="Spermadhesin-Link_domain"/>
</dbReference>
<name>A0A8J1UIW9_OWEFU</name>
<accession>A0A8J1UIW9</accession>
<dbReference type="PROSITE" id="PS00010">
    <property type="entry name" value="ASX_HYDROXYL"/>
    <property type="match status" value="1"/>
</dbReference>
<dbReference type="Pfam" id="PF07645">
    <property type="entry name" value="EGF_CA"/>
    <property type="match status" value="1"/>
</dbReference>
<organism evidence="6 7">
    <name type="scientific">Owenia fusiformis</name>
    <name type="common">Polychaete worm</name>
    <dbReference type="NCBI Taxonomy" id="6347"/>
    <lineage>
        <taxon>Eukaryota</taxon>
        <taxon>Metazoa</taxon>
        <taxon>Spiralia</taxon>
        <taxon>Lophotrochozoa</taxon>
        <taxon>Annelida</taxon>
        <taxon>Polychaeta</taxon>
        <taxon>Sedentaria</taxon>
        <taxon>Canalipalpata</taxon>
        <taxon>Sabellida</taxon>
        <taxon>Oweniida</taxon>
        <taxon>Oweniidae</taxon>
        <taxon>Owenia</taxon>
    </lineage>
</organism>
<dbReference type="PROSITE" id="PS01180">
    <property type="entry name" value="CUB"/>
    <property type="match status" value="1"/>
</dbReference>
<dbReference type="SUPFAM" id="SSF49854">
    <property type="entry name" value="Spermadhesin, CUB domain"/>
    <property type="match status" value="1"/>
</dbReference>
<dbReference type="GO" id="GO:0005509">
    <property type="term" value="F:calcium ion binding"/>
    <property type="evidence" value="ECO:0007669"/>
    <property type="project" value="InterPro"/>
</dbReference>
<keyword evidence="7" id="KW-1185">Reference proteome</keyword>
<dbReference type="CDD" id="cd00054">
    <property type="entry name" value="EGF_CA"/>
    <property type="match status" value="1"/>
</dbReference>
<dbReference type="InterPro" id="IPR000742">
    <property type="entry name" value="EGF"/>
</dbReference>
<sequence>MTFCKSMMVRLNHLLSLDDFVEPSHPLMAGDSAARITSYISCSLVMFMRLERGLNCFGRLQILMISFTSFEVEDGGSNCTHDFLQINDGPSVSSPLIGRFCGNHPPINISGTNNQLYLWFSSDSTDVRKGFEVTYTATDIPTISPTTNETETDIVTTHPLATSESISTVITTEETTATEETTTEYNTIATPESTIESERVTSATDMPVSTQTVEIISTTQSTIKTEETTPITLKNNTISDTTIASTKYITTPSDQTTMETVPVTTTTDYPTSTQTVKTTESNICGRTTCPSGRFGSNCAKRGYAFSSVIRLNGTYSRTLQEKTSAEYRGFEDKFLCTASEGYKRSSLGQRFRVFLKIENVTSGSVLVAFSLTLDPLSTGGASDPATVDFVKASFNVTAANQYGLLNYTGPPELVKDYNECTTKVSNDCHANATCLNQVGSYTCVCQNGFMDESDDSALRGRICKDQVGLNRLSIVVIIVGSVLIVGIIAVTIIVIMNRN</sequence>
<dbReference type="InterPro" id="IPR001881">
    <property type="entry name" value="EGF-like_Ca-bd_dom"/>
</dbReference>
<comment type="caution">
    <text evidence="5">Lacks conserved residue(s) required for the propagation of feature annotation.</text>
</comment>
<evidence type="ECO:0000256" key="2">
    <source>
        <dbReference type="ARBA" id="ARBA00022729"/>
    </source>
</evidence>
<dbReference type="InterPro" id="IPR000859">
    <property type="entry name" value="CUB_dom"/>
</dbReference>
<dbReference type="CDD" id="cd00041">
    <property type="entry name" value="CUB"/>
    <property type="match status" value="1"/>
</dbReference>
<dbReference type="SMART" id="SM00181">
    <property type="entry name" value="EGF"/>
    <property type="match status" value="1"/>
</dbReference>
<reference evidence="6" key="1">
    <citation type="submission" date="2022-03" db="EMBL/GenBank/DDBJ databases">
        <authorList>
            <person name="Martin C."/>
        </authorList>
    </citation>
    <scope>NUCLEOTIDE SEQUENCE</scope>
</reference>
<gene>
    <name evidence="6" type="ORF">OFUS_LOCUS14578</name>
</gene>
<dbReference type="InterPro" id="IPR018097">
    <property type="entry name" value="EGF_Ca-bd_CS"/>
</dbReference>
<dbReference type="Gene3D" id="2.10.25.10">
    <property type="entry name" value="Laminin"/>
    <property type="match status" value="1"/>
</dbReference>
<evidence type="ECO:0000256" key="1">
    <source>
        <dbReference type="ARBA" id="ARBA00022536"/>
    </source>
</evidence>
<dbReference type="SMART" id="SM00042">
    <property type="entry name" value="CUB"/>
    <property type="match status" value="1"/>
</dbReference>
<dbReference type="Proteomes" id="UP000749559">
    <property type="component" value="Unassembled WGS sequence"/>
</dbReference>
<dbReference type="PANTHER" id="PTHR46908">
    <property type="entry name" value="CUBILIN-LIKE PROTEIN"/>
    <property type="match status" value="1"/>
</dbReference>
<dbReference type="SUPFAM" id="SSF57184">
    <property type="entry name" value="Growth factor receptor domain"/>
    <property type="match status" value="1"/>
</dbReference>
<evidence type="ECO:0000256" key="4">
    <source>
        <dbReference type="ARBA" id="ARBA00023157"/>
    </source>
</evidence>
<dbReference type="PANTHER" id="PTHR46908:SF8">
    <property type="entry name" value="C-TYPE LECTIN DOMAIN-CONTAINING PROTEIN"/>
    <property type="match status" value="1"/>
</dbReference>
<dbReference type="InterPro" id="IPR035914">
    <property type="entry name" value="Sperma_CUB_dom_sf"/>
</dbReference>
<evidence type="ECO:0000256" key="5">
    <source>
        <dbReference type="PROSITE-ProRule" id="PRU00076"/>
    </source>
</evidence>
<dbReference type="AlphaFoldDB" id="A0A8J1UIW9"/>
<keyword evidence="1 5" id="KW-0245">EGF-like domain</keyword>
<keyword evidence="2" id="KW-0732">Signal</keyword>
<dbReference type="PROSITE" id="PS50026">
    <property type="entry name" value="EGF_3"/>
    <property type="match status" value="1"/>
</dbReference>
<dbReference type="FunFam" id="2.10.25.10:FF:000038">
    <property type="entry name" value="Fibrillin 2"/>
    <property type="match status" value="1"/>
</dbReference>
<dbReference type="SMART" id="SM00179">
    <property type="entry name" value="EGF_CA"/>
    <property type="match status" value="1"/>
</dbReference>
<dbReference type="InterPro" id="IPR000152">
    <property type="entry name" value="EGF-type_Asp/Asn_hydroxyl_site"/>
</dbReference>
<dbReference type="Gene3D" id="2.60.120.290">
    <property type="entry name" value="Spermadhesin, CUB domain"/>
    <property type="match status" value="1"/>
</dbReference>
<comment type="caution">
    <text evidence="6">The sequence shown here is derived from an EMBL/GenBank/DDBJ whole genome shotgun (WGS) entry which is preliminary data.</text>
</comment>
<protein>
    <submittedName>
        <fullName evidence="6">Uncharacterized protein</fullName>
    </submittedName>
</protein>
<evidence type="ECO:0000313" key="6">
    <source>
        <dbReference type="EMBL" id="CAH1789172.1"/>
    </source>
</evidence>
<evidence type="ECO:0000313" key="7">
    <source>
        <dbReference type="Proteomes" id="UP000749559"/>
    </source>
</evidence>
<dbReference type="Pfam" id="PF00431">
    <property type="entry name" value="CUB"/>
    <property type="match status" value="1"/>
</dbReference>
<dbReference type="InterPro" id="IPR009030">
    <property type="entry name" value="Growth_fac_rcpt_cys_sf"/>
</dbReference>
<proteinExistence type="predicted"/>
<dbReference type="EMBL" id="CAIIXF020000007">
    <property type="protein sequence ID" value="CAH1789172.1"/>
    <property type="molecule type" value="Genomic_DNA"/>
</dbReference>
<dbReference type="SUPFAM" id="SSF57196">
    <property type="entry name" value="EGF/Laminin"/>
    <property type="match status" value="1"/>
</dbReference>
<keyword evidence="4" id="KW-1015">Disulfide bond</keyword>